<dbReference type="STRING" id="742152.A0A2H3JQY0"/>
<keyword evidence="3" id="KW-1185">Reference proteome</keyword>
<keyword evidence="1" id="KW-0812">Transmembrane</keyword>
<keyword evidence="1" id="KW-1133">Transmembrane helix</keyword>
<evidence type="ECO:0000256" key="1">
    <source>
        <dbReference type="SAM" id="Phobius"/>
    </source>
</evidence>
<dbReference type="EMBL" id="KB467954">
    <property type="protein sequence ID" value="PCH39074.1"/>
    <property type="molecule type" value="Genomic_DNA"/>
</dbReference>
<name>A0A2H3JQY0_WOLCO</name>
<dbReference type="AlphaFoldDB" id="A0A2H3JQY0"/>
<feature type="transmembrane region" description="Helical" evidence="1">
    <location>
        <begin position="12"/>
        <end position="39"/>
    </location>
</feature>
<protein>
    <submittedName>
        <fullName evidence="2">Uncharacterized protein</fullName>
    </submittedName>
</protein>
<dbReference type="Proteomes" id="UP000218811">
    <property type="component" value="Unassembled WGS sequence"/>
</dbReference>
<reference evidence="2 3" key="1">
    <citation type="journal article" date="2012" name="Science">
        <title>The Paleozoic origin of enzymatic lignin decomposition reconstructed from 31 fungal genomes.</title>
        <authorList>
            <person name="Floudas D."/>
            <person name="Binder M."/>
            <person name="Riley R."/>
            <person name="Barry K."/>
            <person name="Blanchette R.A."/>
            <person name="Henrissat B."/>
            <person name="Martinez A.T."/>
            <person name="Otillar R."/>
            <person name="Spatafora J.W."/>
            <person name="Yadav J.S."/>
            <person name="Aerts A."/>
            <person name="Benoit I."/>
            <person name="Boyd A."/>
            <person name="Carlson A."/>
            <person name="Copeland A."/>
            <person name="Coutinho P.M."/>
            <person name="de Vries R.P."/>
            <person name="Ferreira P."/>
            <person name="Findley K."/>
            <person name="Foster B."/>
            <person name="Gaskell J."/>
            <person name="Glotzer D."/>
            <person name="Gorecki P."/>
            <person name="Heitman J."/>
            <person name="Hesse C."/>
            <person name="Hori C."/>
            <person name="Igarashi K."/>
            <person name="Jurgens J.A."/>
            <person name="Kallen N."/>
            <person name="Kersten P."/>
            <person name="Kohler A."/>
            <person name="Kuees U."/>
            <person name="Kumar T.K.A."/>
            <person name="Kuo A."/>
            <person name="LaButti K."/>
            <person name="Larrondo L.F."/>
            <person name="Lindquist E."/>
            <person name="Ling A."/>
            <person name="Lombard V."/>
            <person name="Lucas S."/>
            <person name="Lundell T."/>
            <person name="Martin R."/>
            <person name="McLaughlin D.J."/>
            <person name="Morgenstern I."/>
            <person name="Morin E."/>
            <person name="Murat C."/>
            <person name="Nagy L.G."/>
            <person name="Nolan M."/>
            <person name="Ohm R.A."/>
            <person name="Patyshakuliyeva A."/>
            <person name="Rokas A."/>
            <person name="Ruiz-Duenas F.J."/>
            <person name="Sabat G."/>
            <person name="Salamov A."/>
            <person name="Samejima M."/>
            <person name="Schmutz J."/>
            <person name="Slot J.C."/>
            <person name="St John F."/>
            <person name="Stenlid J."/>
            <person name="Sun H."/>
            <person name="Sun S."/>
            <person name="Syed K."/>
            <person name="Tsang A."/>
            <person name="Wiebenga A."/>
            <person name="Young D."/>
            <person name="Pisabarro A."/>
            <person name="Eastwood D.C."/>
            <person name="Martin F."/>
            <person name="Cullen D."/>
            <person name="Grigoriev I.V."/>
            <person name="Hibbett D.S."/>
        </authorList>
    </citation>
    <scope>NUCLEOTIDE SEQUENCE [LARGE SCALE GENOMIC DNA]</scope>
    <source>
        <strain evidence="2 3">MD-104</strain>
    </source>
</reference>
<accession>A0A2H3JQY0</accession>
<feature type="transmembrane region" description="Helical" evidence="1">
    <location>
        <begin position="51"/>
        <end position="73"/>
    </location>
</feature>
<feature type="transmembrane region" description="Helical" evidence="1">
    <location>
        <begin position="117"/>
        <end position="138"/>
    </location>
</feature>
<organism evidence="2 3">
    <name type="scientific">Wolfiporia cocos (strain MD-104)</name>
    <name type="common">Brown rot fungus</name>
    <dbReference type="NCBI Taxonomy" id="742152"/>
    <lineage>
        <taxon>Eukaryota</taxon>
        <taxon>Fungi</taxon>
        <taxon>Dikarya</taxon>
        <taxon>Basidiomycota</taxon>
        <taxon>Agaricomycotina</taxon>
        <taxon>Agaricomycetes</taxon>
        <taxon>Polyporales</taxon>
        <taxon>Phaeolaceae</taxon>
        <taxon>Wolfiporia</taxon>
    </lineage>
</organism>
<dbReference type="OMA" id="WINIARS"/>
<proteinExistence type="predicted"/>
<gene>
    <name evidence="2" type="ORF">WOLCODRAFT_110525</name>
</gene>
<evidence type="ECO:0000313" key="2">
    <source>
        <dbReference type="EMBL" id="PCH39074.1"/>
    </source>
</evidence>
<feature type="transmembrane region" description="Helical" evidence="1">
    <location>
        <begin position="79"/>
        <end position="96"/>
    </location>
</feature>
<evidence type="ECO:0000313" key="3">
    <source>
        <dbReference type="Proteomes" id="UP000218811"/>
    </source>
</evidence>
<sequence length="323" mass="35835">MTDDARFSVSEAQLVALFIQSVTYGIHVATFFTCILALLQKLKANNRTFAWPWLIVAVVLYIIGTIDVIFNFYRNLTAFILYTGPGGSSVPFGNISNWLPVMRMYRTWIIYGRKWPIVAPSMVLWSGAISCAIVYTVYISTLDSTTSIPAASKLKPWLSAYCTITLAVNLLSTTLIVWKIGSISRQSAQFFSYNSRTQNGRLDLGTDNRVIVESALLYTASIAITLITELAGSNALYDVSDMSLELAGISFDLIIIRIGKHISEKRTHSSIHPPITVHISRVTATYQRSYGMVTTELDASAAQSDIITHIAAQEFWRTTYSPA</sequence>
<dbReference type="OrthoDB" id="3357408at2759"/>
<feature type="transmembrane region" description="Helical" evidence="1">
    <location>
        <begin position="158"/>
        <end position="178"/>
    </location>
</feature>
<keyword evidence="1" id="KW-0472">Membrane</keyword>